<evidence type="ECO:0000256" key="6">
    <source>
        <dbReference type="ARBA" id="ARBA00023004"/>
    </source>
</evidence>
<evidence type="ECO:0000256" key="9">
    <source>
        <dbReference type="ARBA" id="ARBA00031269"/>
    </source>
</evidence>
<comment type="similarity">
    <text evidence="1">Belongs to the NARF family.</text>
</comment>
<dbReference type="OrthoDB" id="10253113at2759"/>
<dbReference type="HOGENOM" id="CLU_018240_0_2_1"/>
<evidence type="ECO:0000256" key="1">
    <source>
        <dbReference type="ARBA" id="ARBA00006596"/>
    </source>
</evidence>
<organism evidence="12 13">
    <name type="scientific">Laccaria amethystina LaAM-08-1</name>
    <dbReference type="NCBI Taxonomy" id="1095629"/>
    <lineage>
        <taxon>Eukaryota</taxon>
        <taxon>Fungi</taxon>
        <taxon>Dikarya</taxon>
        <taxon>Basidiomycota</taxon>
        <taxon>Agaricomycotina</taxon>
        <taxon>Agaricomycetes</taxon>
        <taxon>Agaricomycetidae</taxon>
        <taxon>Agaricales</taxon>
        <taxon>Agaricineae</taxon>
        <taxon>Hydnangiaceae</taxon>
        <taxon>Laccaria</taxon>
    </lineage>
</organism>
<comment type="function">
    <text evidence="8">Component of the cytosolic Fe/S protein assembly machinery. Required for maturation of extramitochondrial Fe/S proteins. May play a role in the transfer of pre-assembled Fe/S clusters to target apoproteins.</text>
</comment>
<dbReference type="InterPro" id="IPR050340">
    <property type="entry name" value="Cytosolic_Fe-S_CAF"/>
</dbReference>
<dbReference type="InterPro" id="IPR009016">
    <property type="entry name" value="Fe_hydrogenase"/>
</dbReference>
<keyword evidence="7" id="KW-0411">Iron-sulfur</keyword>
<evidence type="ECO:0000256" key="4">
    <source>
        <dbReference type="ARBA" id="ARBA00022485"/>
    </source>
</evidence>
<accession>A0A0C9WRY1</accession>
<keyword evidence="6" id="KW-0408">Iron</keyword>
<evidence type="ECO:0000256" key="2">
    <source>
        <dbReference type="ARBA" id="ARBA00015854"/>
    </source>
</evidence>
<dbReference type="SUPFAM" id="SSF53920">
    <property type="entry name" value="Fe-only hydrogenase"/>
    <property type="match status" value="1"/>
</dbReference>
<gene>
    <name evidence="12" type="ORF">K443DRAFT_678433</name>
</gene>
<feature type="region of interest" description="Disordered" evidence="10">
    <location>
        <begin position="508"/>
        <end position="528"/>
    </location>
</feature>
<dbReference type="Gene3D" id="3.40.50.1780">
    <property type="match status" value="1"/>
</dbReference>
<dbReference type="GO" id="GO:0046872">
    <property type="term" value="F:metal ion binding"/>
    <property type="evidence" value="ECO:0007669"/>
    <property type="project" value="UniProtKB-KW"/>
</dbReference>
<dbReference type="Gene3D" id="3.40.950.10">
    <property type="entry name" value="Fe-only Hydrogenase (Larger Subunit), Chain L, domain 3"/>
    <property type="match status" value="1"/>
</dbReference>
<dbReference type="AlphaFoldDB" id="A0A0C9WRY1"/>
<dbReference type="EMBL" id="KN838607">
    <property type="protein sequence ID" value="KIK01430.1"/>
    <property type="molecule type" value="Genomic_DNA"/>
</dbReference>
<reference evidence="13" key="2">
    <citation type="submission" date="2015-01" db="EMBL/GenBank/DDBJ databases">
        <title>Evolutionary Origins and Diversification of the Mycorrhizal Mutualists.</title>
        <authorList>
            <consortium name="DOE Joint Genome Institute"/>
            <consortium name="Mycorrhizal Genomics Consortium"/>
            <person name="Kohler A."/>
            <person name="Kuo A."/>
            <person name="Nagy L.G."/>
            <person name="Floudas D."/>
            <person name="Copeland A."/>
            <person name="Barry K.W."/>
            <person name="Cichocki N."/>
            <person name="Veneault-Fourrey C."/>
            <person name="LaButti K."/>
            <person name="Lindquist E.A."/>
            <person name="Lipzen A."/>
            <person name="Lundell T."/>
            <person name="Morin E."/>
            <person name="Murat C."/>
            <person name="Riley R."/>
            <person name="Ohm R."/>
            <person name="Sun H."/>
            <person name="Tunlid A."/>
            <person name="Henrissat B."/>
            <person name="Grigoriev I.V."/>
            <person name="Hibbett D.S."/>
            <person name="Martin F."/>
        </authorList>
    </citation>
    <scope>NUCLEOTIDE SEQUENCE [LARGE SCALE GENOMIC DNA]</scope>
    <source>
        <strain evidence="13">LaAM-08-1</strain>
    </source>
</reference>
<keyword evidence="5" id="KW-0479">Metal-binding</keyword>
<evidence type="ECO:0000256" key="3">
    <source>
        <dbReference type="ARBA" id="ARBA00017073"/>
    </source>
</evidence>
<evidence type="ECO:0000313" key="13">
    <source>
        <dbReference type="Proteomes" id="UP000054477"/>
    </source>
</evidence>
<dbReference type="PANTHER" id="PTHR11615">
    <property type="entry name" value="NITRATE, FORMATE, IRON DEHYDROGENASE"/>
    <property type="match status" value="1"/>
</dbReference>
<dbReference type="Pfam" id="PF02906">
    <property type="entry name" value="Fe_hyd_lg_C"/>
    <property type="match status" value="1"/>
</dbReference>
<keyword evidence="4" id="KW-0004">4Fe-4S</keyword>
<evidence type="ECO:0000256" key="5">
    <source>
        <dbReference type="ARBA" id="ARBA00022723"/>
    </source>
</evidence>
<dbReference type="Gene3D" id="3.30.70.20">
    <property type="match status" value="1"/>
</dbReference>
<protein>
    <recommendedName>
        <fullName evidence="2">Cytosolic Fe-S cluster assembly factor NAR1</fullName>
    </recommendedName>
    <alternativeName>
        <fullName evidence="3">Cytosolic Fe-S cluster assembly factor nar1</fullName>
    </alternativeName>
    <alternativeName>
        <fullName evidence="9">Nuclear architecture-related protein 1</fullName>
    </alternativeName>
</protein>
<sequence>MAFSGALTLTDLNDFITPAQACIKPVEQSNANPIVGKEAGTADTEIYIDSSGAYYEVSGNDSSSQPTSSGKQLEQAQISLNDCLACSGCITSAESVLITLQSHTEVLNFLKANSPPSESYKIPVISIAPQSLASLAASLSYSSPTPISSRQVLRRVQLFCKNVLGFAHVFDTTFARHLALREHVAEFEERRLKDEAGGEDAVGQLPMLASACPGWICYAEKAHSEMLPFIAKTKSPQQIMGTLVKEWMGAKWGQLPQDVYHVSVMPCYDKKLEASRQDFYNETYSTRDVDCVITTGELELMMREKEWDLSLPHELDDTLSSSSFDLPELLQHTGSSSGSYLQSIVSHLIASSSMSLQLSVKTLRNADYEDYVLTEVGSGKIVFKGAKCYGFRNLQNVVRKVGRERGVRVTGGAAGKLGGRAVVGKKNQYIGRSYDYIEVMACPGGCVNGGGQLKVPASGAGATKDAEGYSRNWEDQGVAEEGMPGARWGDKEWTRRVEEAYWHDRTFESLSAPATPSSDGSGCPTESSVELADQLTEIVHRELCTKERKGGNMLRTQYRAVESEVVGVAVKW</sequence>
<evidence type="ECO:0000256" key="10">
    <source>
        <dbReference type="SAM" id="MobiDB-lite"/>
    </source>
</evidence>
<keyword evidence="13" id="KW-1185">Reference proteome</keyword>
<dbReference type="InterPro" id="IPR004108">
    <property type="entry name" value="Fe_hydrogenase_lsu_C"/>
</dbReference>
<dbReference type="FunFam" id="3.30.70.20:FF:000042">
    <property type="entry name" value="Cytosolic Fe-S cluster assembly factor NAR1"/>
    <property type="match status" value="1"/>
</dbReference>
<dbReference type="STRING" id="1095629.A0A0C9WRY1"/>
<evidence type="ECO:0000259" key="11">
    <source>
        <dbReference type="Pfam" id="PF02906"/>
    </source>
</evidence>
<evidence type="ECO:0000256" key="8">
    <source>
        <dbReference type="ARBA" id="ARBA00025099"/>
    </source>
</evidence>
<proteinExistence type="inferred from homology"/>
<reference evidence="12 13" key="1">
    <citation type="submission" date="2014-04" db="EMBL/GenBank/DDBJ databases">
        <authorList>
            <consortium name="DOE Joint Genome Institute"/>
            <person name="Kuo A."/>
            <person name="Kohler A."/>
            <person name="Nagy L.G."/>
            <person name="Floudas D."/>
            <person name="Copeland A."/>
            <person name="Barry K.W."/>
            <person name="Cichocki N."/>
            <person name="Veneault-Fourrey C."/>
            <person name="LaButti K."/>
            <person name="Lindquist E.A."/>
            <person name="Lipzen A."/>
            <person name="Lundell T."/>
            <person name="Morin E."/>
            <person name="Murat C."/>
            <person name="Sun H."/>
            <person name="Tunlid A."/>
            <person name="Henrissat B."/>
            <person name="Grigoriev I.V."/>
            <person name="Hibbett D.S."/>
            <person name="Martin F."/>
            <person name="Nordberg H.P."/>
            <person name="Cantor M.N."/>
            <person name="Hua S.X."/>
        </authorList>
    </citation>
    <scope>NUCLEOTIDE SEQUENCE [LARGE SCALE GENOMIC DNA]</scope>
    <source>
        <strain evidence="12 13">LaAM-08-1</strain>
    </source>
</reference>
<dbReference type="Proteomes" id="UP000054477">
    <property type="component" value="Unassembled WGS sequence"/>
</dbReference>
<dbReference type="GO" id="GO:0051539">
    <property type="term" value="F:4 iron, 4 sulfur cluster binding"/>
    <property type="evidence" value="ECO:0007669"/>
    <property type="project" value="UniProtKB-KW"/>
</dbReference>
<name>A0A0C9WRY1_9AGAR</name>
<evidence type="ECO:0000256" key="7">
    <source>
        <dbReference type="ARBA" id="ARBA00023014"/>
    </source>
</evidence>
<feature type="domain" description="Iron hydrogenase large subunit C-terminal" evidence="11">
    <location>
        <begin position="123"/>
        <end position="450"/>
    </location>
</feature>
<evidence type="ECO:0000313" key="12">
    <source>
        <dbReference type="EMBL" id="KIK01430.1"/>
    </source>
</evidence>